<evidence type="ECO:0000313" key="2">
    <source>
        <dbReference type="EMBL" id="RNA17736.1"/>
    </source>
</evidence>
<dbReference type="EMBL" id="REGN01004385">
    <property type="protein sequence ID" value="RNA17736.1"/>
    <property type="molecule type" value="Genomic_DNA"/>
</dbReference>
<dbReference type="InterPro" id="IPR015931">
    <property type="entry name" value="Acnase/IPM_dHydase_lsu_aba_1/3"/>
</dbReference>
<dbReference type="AlphaFoldDB" id="A0A3M7R2D8"/>
<evidence type="ECO:0000313" key="3">
    <source>
        <dbReference type="Proteomes" id="UP000276133"/>
    </source>
</evidence>
<gene>
    <name evidence="2" type="ORF">BpHYR1_042125</name>
</gene>
<dbReference type="Proteomes" id="UP000276133">
    <property type="component" value="Unassembled WGS sequence"/>
</dbReference>
<name>A0A3M7R2D8_BRAPC</name>
<sequence length="140" mass="16148">MKKNLTSLTLVVSSLKLEDDEFKKLDFNLICLLSTFFGLTLTEKNNLSLKAWFSQFRYFWLDFLGETDKKKICLTLTDLSLTFNLTPIICCQASLSKFEPNSHVPYEKLSATLRVVKSRLNRPLTLSEKILYSHLSDPEC</sequence>
<dbReference type="Gene3D" id="3.30.499.10">
    <property type="entry name" value="Aconitase, domain 3"/>
    <property type="match status" value="1"/>
</dbReference>
<comment type="caution">
    <text evidence="2">The sequence shown here is derived from an EMBL/GenBank/DDBJ whole genome shotgun (WGS) entry which is preliminary data.</text>
</comment>
<organism evidence="2 3">
    <name type="scientific">Brachionus plicatilis</name>
    <name type="common">Marine rotifer</name>
    <name type="synonym">Brachionus muelleri</name>
    <dbReference type="NCBI Taxonomy" id="10195"/>
    <lineage>
        <taxon>Eukaryota</taxon>
        <taxon>Metazoa</taxon>
        <taxon>Spiralia</taxon>
        <taxon>Gnathifera</taxon>
        <taxon>Rotifera</taxon>
        <taxon>Eurotatoria</taxon>
        <taxon>Monogononta</taxon>
        <taxon>Pseudotrocha</taxon>
        <taxon>Ploima</taxon>
        <taxon>Brachionidae</taxon>
        <taxon>Brachionus</taxon>
    </lineage>
</organism>
<evidence type="ECO:0000256" key="1">
    <source>
        <dbReference type="ARBA" id="ARBA00023004"/>
    </source>
</evidence>
<dbReference type="OrthoDB" id="2224430at2759"/>
<proteinExistence type="predicted"/>
<accession>A0A3M7R2D8</accession>
<keyword evidence="1" id="KW-0408">Iron</keyword>
<protein>
    <submittedName>
        <fullName evidence="2">Putative aconitate mitochondrial</fullName>
    </submittedName>
</protein>
<dbReference type="STRING" id="10195.A0A3M7R2D8"/>
<reference evidence="2 3" key="1">
    <citation type="journal article" date="2018" name="Sci. Rep.">
        <title>Genomic signatures of local adaptation to the degree of environmental predictability in rotifers.</title>
        <authorList>
            <person name="Franch-Gras L."/>
            <person name="Hahn C."/>
            <person name="Garcia-Roger E.M."/>
            <person name="Carmona M.J."/>
            <person name="Serra M."/>
            <person name="Gomez A."/>
        </authorList>
    </citation>
    <scope>NUCLEOTIDE SEQUENCE [LARGE SCALE GENOMIC DNA]</scope>
    <source>
        <strain evidence="2">HYR1</strain>
    </source>
</reference>
<keyword evidence="3" id="KW-1185">Reference proteome</keyword>